<evidence type="ECO:0000313" key="3">
    <source>
        <dbReference type="Proteomes" id="UP001167796"/>
    </source>
</evidence>
<keyword evidence="1" id="KW-0812">Transmembrane</keyword>
<feature type="transmembrane region" description="Helical" evidence="1">
    <location>
        <begin position="100"/>
        <end position="121"/>
    </location>
</feature>
<organism evidence="2 3">
    <name type="scientific">Hymenobacter mellowenesis</name>
    <dbReference type="NCBI Taxonomy" id="3063995"/>
    <lineage>
        <taxon>Bacteria</taxon>
        <taxon>Pseudomonadati</taxon>
        <taxon>Bacteroidota</taxon>
        <taxon>Cytophagia</taxon>
        <taxon>Cytophagales</taxon>
        <taxon>Hymenobacteraceae</taxon>
        <taxon>Hymenobacter</taxon>
    </lineage>
</organism>
<feature type="transmembrane region" description="Helical" evidence="1">
    <location>
        <begin position="228"/>
        <end position="244"/>
    </location>
</feature>
<keyword evidence="3" id="KW-1185">Reference proteome</keyword>
<sequence length="486" mass="53296">MRTSVFLAAAKTALARHPTRSAVGLLALLFGAYLYTNSYDTIYYDAQGYWDLANQFWGLGHFEFLAFDSILRGYLFPLILSPLTLLTAYLGWAPLDLTRAVGVVTAAFLFGSVGPGIWRALRAPGAPVVPLGRRLVFGLLGLALWRGYFNFSLTDFPALLALLGGLWALLRGRSVGSGLVAGLALAAAANFRPVYAAALPLAACLCLWPRPATGPLARSRAAEWGRRLAFVVGIGLVLYPQFVLNKAHYGVSSPLVLTAKPEERNLYLGQLRGGFISQKYETNVGSDYPQPQMFFTDKAGEELLGEPEFRNFDSIPSYLAGVAAHPLDVLALLGRHLFNGLDLQYPTPYPQEIFVSTWPLAWLNYTVLIIGAGVLVWLGWRRPTPAYVRVLIVLATMLGPCAVSLPVVMECRFLMPLHLVLCATAAFAFQPRRLWRTASPIVRTVGLSLYALLVVGCFAVSMDHQLQLAIKPRVLFDWQGPAPEPW</sequence>
<feature type="transmembrane region" description="Helical" evidence="1">
    <location>
        <begin position="74"/>
        <end position="93"/>
    </location>
</feature>
<keyword evidence="1" id="KW-0472">Membrane</keyword>
<keyword evidence="1" id="KW-1133">Transmembrane helix</keyword>
<comment type="caution">
    <text evidence="2">The sequence shown here is derived from an EMBL/GenBank/DDBJ whole genome shotgun (WGS) entry which is preliminary data.</text>
</comment>
<feature type="transmembrane region" description="Helical" evidence="1">
    <location>
        <begin position="362"/>
        <end position="380"/>
    </location>
</feature>
<reference evidence="2" key="1">
    <citation type="submission" date="2023-07" db="EMBL/GenBank/DDBJ databases">
        <authorList>
            <person name="Kim M.K."/>
        </authorList>
    </citation>
    <scope>NUCLEOTIDE SEQUENCE</scope>
    <source>
        <strain evidence="2">M29</strain>
    </source>
</reference>
<accession>A0ABT9ADN2</accession>
<feature type="transmembrane region" description="Helical" evidence="1">
    <location>
        <begin position="387"/>
        <end position="407"/>
    </location>
</feature>
<gene>
    <name evidence="2" type="ORF">Q5H92_16470</name>
</gene>
<evidence type="ECO:0000256" key="1">
    <source>
        <dbReference type="SAM" id="Phobius"/>
    </source>
</evidence>
<proteinExistence type="predicted"/>
<dbReference type="EMBL" id="JAUQSX010000008">
    <property type="protein sequence ID" value="MDO7847962.1"/>
    <property type="molecule type" value="Genomic_DNA"/>
</dbReference>
<feature type="transmembrane region" description="Helical" evidence="1">
    <location>
        <begin position="441"/>
        <end position="462"/>
    </location>
</feature>
<evidence type="ECO:0000313" key="2">
    <source>
        <dbReference type="EMBL" id="MDO7847962.1"/>
    </source>
</evidence>
<protein>
    <recommendedName>
        <fullName evidence="4">Glycosyltransferase RgtA/B/C/D-like domain-containing protein</fullName>
    </recommendedName>
</protein>
<dbReference type="RefSeq" id="WP_305012644.1">
    <property type="nucleotide sequence ID" value="NZ_JAUQSX010000008.1"/>
</dbReference>
<name>A0ABT9ADN2_9BACT</name>
<dbReference type="Proteomes" id="UP001167796">
    <property type="component" value="Unassembled WGS sequence"/>
</dbReference>
<feature type="transmembrane region" description="Helical" evidence="1">
    <location>
        <begin position="152"/>
        <end position="170"/>
    </location>
</feature>
<evidence type="ECO:0008006" key="4">
    <source>
        <dbReference type="Google" id="ProtNLM"/>
    </source>
</evidence>